<keyword evidence="2 4" id="KW-0689">Ribosomal protein</keyword>
<dbReference type="Gene3D" id="3.90.1170.10">
    <property type="entry name" value="Ribosomal protein L10e/L16"/>
    <property type="match status" value="1"/>
</dbReference>
<keyword evidence="5" id="KW-0496">Mitochondrion</keyword>
<dbReference type="NCBIfam" id="TIGR01164">
    <property type="entry name" value="rplP_bact"/>
    <property type="match status" value="1"/>
</dbReference>
<evidence type="ECO:0000256" key="2">
    <source>
        <dbReference type="ARBA" id="ARBA00022980"/>
    </source>
</evidence>
<dbReference type="EMBL" id="MK086009">
    <property type="protein sequence ID" value="QBX98850.1"/>
    <property type="molecule type" value="Genomic_DNA"/>
</dbReference>
<dbReference type="InterPro" id="IPR036920">
    <property type="entry name" value="Ribosomal_uL16_sf"/>
</dbReference>
<dbReference type="GO" id="GO:0003735">
    <property type="term" value="F:structural constituent of ribosome"/>
    <property type="evidence" value="ECO:0007669"/>
    <property type="project" value="InterPro"/>
</dbReference>
<comment type="similarity">
    <text evidence="1 4">Belongs to the universal ribosomal protein uL16 family.</text>
</comment>
<keyword evidence="3 4" id="KW-0687">Ribonucleoprotein</keyword>
<dbReference type="PANTHER" id="PTHR12220">
    <property type="entry name" value="50S/60S RIBOSOMAL PROTEIN L16"/>
    <property type="match status" value="1"/>
</dbReference>
<reference evidence="5" key="1">
    <citation type="journal article" date="2019" name="Genome Biol. Evol.">
        <title>Tracing the Evolution of the Plastome and Mitogenome in the Chloropicophyceae Uncovered Convergent tRNA Gene Losses and a Variant Plastid Genetic Code.</title>
        <authorList>
            <person name="Turmel M."/>
            <person name="Dos Santos A.L."/>
            <person name="Otis C."/>
            <person name="Sergerie R."/>
            <person name="Lemieux C."/>
        </authorList>
    </citation>
    <scope>NUCLEOTIDE SEQUENCE</scope>
</reference>
<dbReference type="InterPro" id="IPR000114">
    <property type="entry name" value="Ribosomal_uL16_bact-type"/>
</dbReference>
<protein>
    <submittedName>
        <fullName evidence="5">Ribosomal protein L16</fullName>
    </submittedName>
</protein>
<evidence type="ECO:0000313" key="5">
    <source>
        <dbReference type="EMBL" id="QBX98850.1"/>
    </source>
</evidence>
<dbReference type="PANTHER" id="PTHR12220:SF13">
    <property type="entry name" value="LARGE RIBOSOMAL SUBUNIT PROTEIN UL16M"/>
    <property type="match status" value="1"/>
</dbReference>
<dbReference type="PROSITE" id="PS00701">
    <property type="entry name" value="RIBOSOMAL_L16_2"/>
    <property type="match status" value="1"/>
</dbReference>
<dbReference type="CDD" id="cd01433">
    <property type="entry name" value="Ribosomal_L16_L10e"/>
    <property type="match status" value="1"/>
</dbReference>
<proteinExistence type="inferred from homology"/>
<geneLocation type="mitochondrion" evidence="5"/>
<evidence type="ECO:0000256" key="4">
    <source>
        <dbReference type="RuleBase" id="RU004413"/>
    </source>
</evidence>
<accession>A0A4D6C5C4</accession>
<dbReference type="GO" id="GO:0019843">
    <property type="term" value="F:rRNA binding"/>
    <property type="evidence" value="ECO:0007669"/>
    <property type="project" value="InterPro"/>
</dbReference>
<dbReference type="SUPFAM" id="SSF54686">
    <property type="entry name" value="Ribosomal protein L16p/L10e"/>
    <property type="match status" value="1"/>
</dbReference>
<dbReference type="GO" id="GO:0022625">
    <property type="term" value="C:cytosolic large ribosomal subunit"/>
    <property type="evidence" value="ECO:0007669"/>
    <property type="project" value="TreeGrafter"/>
</dbReference>
<dbReference type="GO" id="GO:0006412">
    <property type="term" value="P:translation"/>
    <property type="evidence" value="ECO:0007669"/>
    <property type="project" value="InterPro"/>
</dbReference>
<gene>
    <name evidence="5" type="primary">rpl16</name>
</gene>
<evidence type="ECO:0000256" key="1">
    <source>
        <dbReference type="ARBA" id="ARBA00008931"/>
    </source>
</evidence>
<dbReference type="InterPro" id="IPR016180">
    <property type="entry name" value="Ribosomal_uL16_dom"/>
</dbReference>
<dbReference type="InterPro" id="IPR020798">
    <property type="entry name" value="Ribosomal_uL16_CS"/>
</dbReference>
<organism evidence="5">
    <name type="scientific">Chloropicon sp. RCC4434</name>
    <dbReference type="NCBI Taxonomy" id="2565277"/>
    <lineage>
        <taxon>Eukaryota</taxon>
        <taxon>Viridiplantae</taxon>
        <taxon>Chlorophyta</taxon>
        <taxon>Chloropicophyceae</taxon>
        <taxon>Chloropicales</taxon>
        <taxon>Chloropicaceae</taxon>
        <taxon>Chloropicon</taxon>
    </lineage>
</organism>
<sequence length="163" mass="19003">MLSPKKTKFRKFHRRLPSVRHRKSKKLAWHKPAKLGSRRTNHEIRGPLQVEKRRLVFGDCGIRATQFGRFNMRCVEAARRAMRRYVQRTGRIYIRVFPQIGMSAKPLEMRMGKGKGPHKEWILFIKPGQVLFEFVGVPLQTAEAASVLGRAKLPIESQFIIKR</sequence>
<evidence type="ECO:0000256" key="3">
    <source>
        <dbReference type="ARBA" id="ARBA00023274"/>
    </source>
</evidence>
<dbReference type="Pfam" id="PF00252">
    <property type="entry name" value="Ribosomal_L16"/>
    <property type="match status" value="1"/>
</dbReference>
<dbReference type="AlphaFoldDB" id="A0A4D6C5C4"/>
<dbReference type="InterPro" id="IPR047873">
    <property type="entry name" value="Ribosomal_uL16"/>
</dbReference>
<name>A0A4D6C5C4_9CHLO</name>
<dbReference type="PRINTS" id="PR00060">
    <property type="entry name" value="RIBOSOMALL16"/>
</dbReference>